<dbReference type="SUPFAM" id="SSF55729">
    <property type="entry name" value="Acyl-CoA N-acyltransferases (Nat)"/>
    <property type="match status" value="1"/>
</dbReference>
<protein>
    <recommendedName>
        <fullName evidence="1">N-acetyltransferase domain-containing protein</fullName>
    </recommendedName>
</protein>
<comment type="caution">
    <text evidence="2">The sequence shown here is derived from an EMBL/GenBank/DDBJ whole genome shotgun (WGS) entry which is preliminary data.</text>
</comment>
<sequence length="184" mass="20161">MILVRAEDADLPRLLKFRTDSAAWLGERGIDQWAKPFPATSLLASIRRGEVYLAKPSPAEDAAATITLDRVADPRVWTPGEVAAADAMYVHKLTVDRPYAGTELGRRLLDWAGDHAARQGAAWLRLDAWSGNTRLHAYYEAAGFTHVRTSTVPGVVSGWAAQRPTRIDDGHGLVVHVPDEKRSA</sequence>
<evidence type="ECO:0000313" key="2">
    <source>
        <dbReference type="EMBL" id="GGO60086.1"/>
    </source>
</evidence>
<accession>A0ABQ2MYC5</accession>
<reference evidence="3" key="1">
    <citation type="journal article" date="2019" name="Int. J. Syst. Evol. Microbiol.">
        <title>The Global Catalogue of Microorganisms (GCM) 10K type strain sequencing project: providing services to taxonomists for standard genome sequencing and annotation.</title>
        <authorList>
            <consortium name="The Broad Institute Genomics Platform"/>
            <consortium name="The Broad Institute Genome Sequencing Center for Infectious Disease"/>
            <person name="Wu L."/>
            <person name="Ma J."/>
        </authorList>
    </citation>
    <scope>NUCLEOTIDE SEQUENCE [LARGE SCALE GENOMIC DNA]</scope>
    <source>
        <strain evidence="3">CGMCC 4.7349</strain>
    </source>
</reference>
<evidence type="ECO:0000259" key="1">
    <source>
        <dbReference type="PROSITE" id="PS51186"/>
    </source>
</evidence>
<organism evidence="2 3">
    <name type="scientific">Streptomyces lasiicapitis</name>
    <dbReference type="NCBI Taxonomy" id="1923961"/>
    <lineage>
        <taxon>Bacteria</taxon>
        <taxon>Bacillati</taxon>
        <taxon>Actinomycetota</taxon>
        <taxon>Actinomycetes</taxon>
        <taxon>Kitasatosporales</taxon>
        <taxon>Streptomycetaceae</taxon>
        <taxon>Streptomyces</taxon>
    </lineage>
</organism>
<dbReference type="InterPro" id="IPR016181">
    <property type="entry name" value="Acyl_CoA_acyltransferase"/>
</dbReference>
<dbReference type="Proteomes" id="UP000656881">
    <property type="component" value="Unassembled WGS sequence"/>
</dbReference>
<dbReference type="RefSeq" id="WP_189177853.1">
    <property type="nucleotide sequence ID" value="NZ_BMNG01000033.1"/>
</dbReference>
<dbReference type="Pfam" id="PF00583">
    <property type="entry name" value="Acetyltransf_1"/>
    <property type="match status" value="1"/>
</dbReference>
<evidence type="ECO:0000313" key="3">
    <source>
        <dbReference type="Proteomes" id="UP000656881"/>
    </source>
</evidence>
<feature type="domain" description="N-acetyltransferase" evidence="1">
    <location>
        <begin position="1"/>
        <end position="165"/>
    </location>
</feature>
<keyword evidence="3" id="KW-1185">Reference proteome</keyword>
<dbReference type="PROSITE" id="PS51186">
    <property type="entry name" value="GNAT"/>
    <property type="match status" value="1"/>
</dbReference>
<name>A0ABQ2MYC5_9ACTN</name>
<dbReference type="EMBL" id="BMNG01000033">
    <property type="protein sequence ID" value="GGO60086.1"/>
    <property type="molecule type" value="Genomic_DNA"/>
</dbReference>
<dbReference type="Gene3D" id="3.40.630.30">
    <property type="match status" value="1"/>
</dbReference>
<dbReference type="InterPro" id="IPR000182">
    <property type="entry name" value="GNAT_dom"/>
</dbReference>
<proteinExistence type="predicted"/>
<gene>
    <name evidence="2" type="ORF">GCM10012286_83170</name>
</gene>